<comment type="caution">
    <text evidence="17">The sequence shown here is derived from an EMBL/GenBank/DDBJ whole genome shotgun (WGS) entry which is preliminary data.</text>
</comment>
<feature type="binding site" evidence="16">
    <location>
        <position position="108"/>
    </location>
    <ligand>
        <name>substrate</name>
    </ligand>
</feature>
<feature type="binding site" evidence="16">
    <location>
        <position position="204"/>
    </location>
    <ligand>
        <name>substrate</name>
    </ligand>
</feature>
<feature type="binding site" evidence="16">
    <location>
        <begin position="15"/>
        <end position="22"/>
    </location>
    <ligand>
        <name>ATP</name>
        <dbReference type="ChEBI" id="CHEBI:30616"/>
    </ligand>
</feature>
<comment type="similarity">
    <text evidence="14 16">Belongs to the type III pantothenate kinase family.</text>
</comment>
<evidence type="ECO:0000256" key="2">
    <source>
        <dbReference type="ARBA" id="ARBA00001958"/>
    </source>
</evidence>
<sequence>MIAHSQFIAPFLLIDAGNTFIKWALNEADSAYFAQQGRFAQWHVRRATSVSAEPDWSDAPAPGSVWISNVAGECSAQRIETLIRARWPGVPYHAVRAQASQCGVHNGYREPPQLGSDRWASLIGARAAWPDESVLIAALGTAMTLDLLDANGYFAGGLIAPGGYLMMEALGRHTALLPTITPEDQDACATHADADARARFATDTQSALRAGCRLAQAALIERVWQAARQRLNAPVRCVLSGGGAARMRPLLRMDTTYCEHLVLLGLARIAQADGAAAML</sequence>
<evidence type="ECO:0000256" key="10">
    <source>
        <dbReference type="ARBA" id="ARBA00022777"/>
    </source>
</evidence>
<evidence type="ECO:0000256" key="7">
    <source>
        <dbReference type="ARBA" id="ARBA00022490"/>
    </source>
</evidence>
<dbReference type="UniPathway" id="UPA00241">
    <property type="reaction ID" value="UER00352"/>
</dbReference>
<comment type="catalytic activity">
    <reaction evidence="1 16">
        <text>(R)-pantothenate + ATP = (R)-4'-phosphopantothenate + ADP + H(+)</text>
        <dbReference type="Rhea" id="RHEA:16373"/>
        <dbReference type="ChEBI" id="CHEBI:10986"/>
        <dbReference type="ChEBI" id="CHEBI:15378"/>
        <dbReference type="ChEBI" id="CHEBI:29032"/>
        <dbReference type="ChEBI" id="CHEBI:30616"/>
        <dbReference type="ChEBI" id="CHEBI:456216"/>
        <dbReference type="EC" id="2.7.1.33"/>
    </reaction>
</comment>
<keyword evidence="8 16" id="KW-0808">Transferase</keyword>
<evidence type="ECO:0000256" key="16">
    <source>
        <dbReference type="HAMAP-Rule" id="MF_01274"/>
    </source>
</evidence>
<evidence type="ECO:0000256" key="15">
    <source>
        <dbReference type="ARBA" id="ARBA00040883"/>
    </source>
</evidence>
<dbReference type="AlphaFoldDB" id="G2J9W0"/>
<evidence type="ECO:0000256" key="6">
    <source>
        <dbReference type="ARBA" id="ARBA00012102"/>
    </source>
</evidence>
<dbReference type="EC" id="2.7.1.33" evidence="6 16"/>
<dbReference type="NCBIfam" id="TIGR00671">
    <property type="entry name" value="baf"/>
    <property type="match status" value="1"/>
</dbReference>
<comment type="caution">
    <text evidence="16">Lacks conserved residue(s) required for the propagation of feature annotation.</text>
</comment>
<keyword evidence="18" id="KW-1185">Reference proteome</keyword>
<dbReference type="EMBL" id="CAFB01000043">
    <property type="protein sequence ID" value="CCD29557.1"/>
    <property type="molecule type" value="Genomic_DNA"/>
</dbReference>
<comment type="subunit">
    <text evidence="5 16">Homodimer.</text>
</comment>
<feature type="active site" description="Proton acceptor" evidence="16">
    <location>
        <position position="117"/>
    </location>
</feature>
<accession>G2J9W0</accession>
<dbReference type="eggNOG" id="COG1521">
    <property type="taxonomic scope" value="Bacteria"/>
</dbReference>
<keyword evidence="10 16" id="KW-0418">Kinase</keyword>
<dbReference type="HAMAP" id="MF_01274">
    <property type="entry name" value="Pantothen_kinase_3"/>
    <property type="match status" value="1"/>
</dbReference>
<evidence type="ECO:0000313" key="17">
    <source>
        <dbReference type="EMBL" id="CCD29557.1"/>
    </source>
</evidence>
<proteinExistence type="inferred from homology"/>
<feature type="binding site" evidence="16">
    <location>
        <position position="141"/>
    </location>
    <ligand>
        <name>ATP</name>
        <dbReference type="ChEBI" id="CHEBI:30616"/>
    </ligand>
</feature>
<dbReference type="GO" id="GO:0005737">
    <property type="term" value="C:cytoplasm"/>
    <property type="evidence" value="ECO:0007669"/>
    <property type="project" value="UniProtKB-SubCell"/>
</dbReference>
<keyword evidence="9 16" id="KW-0547">Nucleotide-binding</keyword>
<keyword evidence="7 16" id="KW-0963">Cytoplasm</keyword>
<dbReference type="InterPro" id="IPR043129">
    <property type="entry name" value="ATPase_NBD"/>
</dbReference>
<keyword evidence="12 16" id="KW-0630">Potassium</keyword>
<evidence type="ECO:0000313" key="18">
    <source>
        <dbReference type="Proteomes" id="UP000054051"/>
    </source>
</evidence>
<dbReference type="STRING" id="1070319.CAGGBEG34_260005"/>
<evidence type="ECO:0000256" key="3">
    <source>
        <dbReference type="ARBA" id="ARBA00004496"/>
    </source>
</evidence>
<dbReference type="PANTHER" id="PTHR34265">
    <property type="entry name" value="TYPE III PANTOTHENATE KINASE"/>
    <property type="match status" value="1"/>
</dbReference>
<evidence type="ECO:0000256" key="1">
    <source>
        <dbReference type="ARBA" id="ARBA00001206"/>
    </source>
</evidence>
<dbReference type="SUPFAM" id="SSF53067">
    <property type="entry name" value="Actin-like ATPase domain"/>
    <property type="match status" value="2"/>
</dbReference>
<name>G2J9W0_9BURK</name>
<keyword evidence="11 16" id="KW-0067">ATP-binding</keyword>
<comment type="cofactor">
    <cofactor evidence="16">
        <name>NH4(+)</name>
        <dbReference type="ChEBI" id="CHEBI:28938"/>
    </cofactor>
    <cofactor evidence="16">
        <name>K(+)</name>
        <dbReference type="ChEBI" id="CHEBI:29103"/>
    </cofactor>
    <text evidence="16">A monovalent cation. Ammonium or potassium.</text>
</comment>
<dbReference type="GO" id="GO:0004594">
    <property type="term" value="F:pantothenate kinase activity"/>
    <property type="evidence" value="ECO:0007669"/>
    <property type="project" value="UniProtKB-UniRule"/>
</dbReference>
<evidence type="ECO:0000256" key="8">
    <source>
        <dbReference type="ARBA" id="ARBA00022679"/>
    </source>
</evidence>
<evidence type="ECO:0000256" key="9">
    <source>
        <dbReference type="ARBA" id="ARBA00022741"/>
    </source>
</evidence>
<dbReference type="Gene3D" id="3.30.420.40">
    <property type="match status" value="2"/>
</dbReference>
<dbReference type="CDD" id="cd24015">
    <property type="entry name" value="ASKHA_NBD_PanK-III"/>
    <property type="match status" value="1"/>
</dbReference>
<organism evidence="17 18">
    <name type="scientific">Candidatus Glomeribacter gigasporarum BEG34</name>
    <dbReference type="NCBI Taxonomy" id="1070319"/>
    <lineage>
        <taxon>Bacteria</taxon>
        <taxon>Pseudomonadati</taxon>
        <taxon>Pseudomonadota</taxon>
        <taxon>Betaproteobacteria</taxon>
        <taxon>Burkholderiales</taxon>
        <taxon>Burkholderiaceae</taxon>
        <taxon>Candidatus Glomeribacter</taxon>
    </lineage>
</organism>
<gene>
    <name evidence="16 17" type="primary">coaX</name>
    <name evidence="17" type="ORF">CAGGBEG34_260005</name>
</gene>
<comment type="pathway">
    <text evidence="4 16">Cofactor biosynthesis; coenzyme A biosynthesis; CoA from (R)-pantothenate: step 1/5.</text>
</comment>
<comment type="function">
    <text evidence="16">Catalyzes the phosphorylation of pantothenate (Pan), the first step in CoA biosynthesis.</text>
</comment>
<evidence type="ECO:0000256" key="5">
    <source>
        <dbReference type="ARBA" id="ARBA00011738"/>
    </source>
</evidence>
<keyword evidence="13 16" id="KW-0173">Coenzyme A biosynthesis</keyword>
<protein>
    <recommendedName>
        <fullName evidence="15 16">Type III pantothenate kinase</fullName>
        <ecNumber evidence="6 16">2.7.1.33</ecNumber>
    </recommendedName>
    <alternativeName>
        <fullName evidence="16">PanK-III</fullName>
    </alternativeName>
    <alternativeName>
        <fullName evidence="16">Pantothenic acid kinase</fullName>
    </alternativeName>
</protein>
<evidence type="ECO:0000256" key="13">
    <source>
        <dbReference type="ARBA" id="ARBA00022993"/>
    </source>
</evidence>
<dbReference type="InterPro" id="IPR004619">
    <property type="entry name" value="Type_III_PanK"/>
</dbReference>
<feature type="binding site" evidence="16">
    <location>
        <begin position="115"/>
        <end position="118"/>
    </location>
    <ligand>
        <name>substrate</name>
    </ligand>
</feature>
<comment type="subcellular location">
    <subcellularLocation>
        <location evidence="3 16">Cytoplasm</location>
    </subcellularLocation>
</comment>
<dbReference type="PANTHER" id="PTHR34265:SF1">
    <property type="entry name" value="TYPE III PANTOTHENATE KINASE"/>
    <property type="match status" value="1"/>
</dbReference>
<reference evidence="17 18" key="1">
    <citation type="submission" date="2011-08" db="EMBL/GenBank/DDBJ databases">
        <title>The genome of the obligate endobacterium of an arbuscular mycorrhizal fungus reveals an interphylum network of nutritional interactions.</title>
        <authorList>
            <person name="Ghignone S."/>
            <person name="Salvioli A."/>
            <person name="Anca I."/>
            <person name="Lumini E."/>
            <person name="Ortu G."/>
            <person name="Petiti L."/>
            <person name="Cruveiller S."/>
            <person name="Bianciotto V."/>
            <person name="Piffanelli P."/>
            <person name="Lanfranco L."/>
            <person name="Bonfante P."/>
        </authorList>
    </citation>
    <scope>NUCLEOTIDE SEQUENCE [LARGE SCALE GENOMIC DNA]</scope>
    <source>
        <strain evidence="17 18">BEG34</strain>
    </source>
</reference>
<evidence type="ECO:0000256" key="11">
    <source>
        <dbReference type="ARBA" id="ARBA00022840"/>
    </source>
</evidence>
<evidence type="ECO:0000256" key="4">
    <source>
        <dbReference type="ARBA" id="ARBA00005225"/>
    </source>
</evidence>
<dbReference type="GO" id="GO:0005524">
    <property type="term" value="F:ATP binding"/>
    <property type="evidence" value="ECO:0007669"/>
    <property type="project" value="UniProtKB-UniRule"/>
</dbReference>
<dbReference type="Proteomes" id="UP000054051">
    <property type="component" value="Unassembled WGS sequence"/>
</dbReference>
<comment type="cofactor">
    <cofactor evidence="2">
        <name>K(+)</name>
        <dbReference type="ChEBI" id="CHEBI:29103"/>
    </cofactor>
</comment>
<dbReference type="Pfam" id="PF03309">
    <property type="entry name" value="Pan_kinase"/>
    <property type="match status" value="1"/>
</dbReference>
<dbReference type="GO" id="GO:0015937">
    <property type="term" value="P:coenzyme A biosynthetic process"/>
    <property type="evidence" value="ECO:0007669"/>
    <property type="project" value="UniProtKB-UniRule"/>
</dbReference>
<evidence type="ECO:0000256" key="12">
    <source>
        <dbReference type="ARBA" id="ARBA00022958"/>
    </source>
</evidence>
<evidence type="ECO:0000256" key="14">
    <source>
        <dbReference type="ARBA" id="ARBA00038036"/>
    </source>
</evidence>